<evidence type="ECO:0000256" key="1">
    <source>
        <dbReference type="SAM" id="MobiDB-lite"/>
    </source>
</evidence>
<proteinExistence type="predicted"/>
<organism evidence="3 4">
    <name type="scientific">Atta colombica</name>
    <dbReference type="NCBI Taxonomy" id="520822"/>
    <lineage>
        <taxon>Eukaryota</taxon>
        <taxon>Metazoa</taxon>
        <taxon>Ecdysozoa</taxon>
        <taxon>Arthropoda</taxon>
        <taxon>Hexapoda</taxon>
        <taxon>Insecta</taxon>
        <taxon>Pterygota</taxon>
        <taxon>Neoptera</taxon>
        <taxon>Endopterygota</taxon>
        <taxon>Hymenoptera</taxon>
        <taxon>Apocrita</taxon>
        <taxon>Aculeata</taxon>
        <taxon>Formicoidea</taxon>
        <taxon>Formicidae</taxon>
        <taxon>Myrmicinae</taxon>
        <taxon>Atta</taxon>
    </lineage>
</organism>
<keyword evidence="2" id="KW-0732">Signal</keyword>
<dbReference type="AlphaFoldDB" id="A0A195BWM9"/>
<feature type="region of interest" description="Disordered" evidence="1">
    <location>
        <begin position="360"/>
        <end position="380"/>
    </location>
</feature>
<name>A0A195BWM9_9HYME</name>
<sequence length="380" mass="41695">MLVLHGFLVIAACLVTIAILPAVAKAIYDQRQTGDVNVQIDLKDLQVIALVNSELLDDYTDYDYLYDYADFTIKPPGNRPIVSSTTEKNDATQVFEPLPSQNSTVSTPINNTSPTSDIMLSEDAIFPRAFAKVGAAPAKYDQRQDGEINGHGTLKNLLFVVLFPGNSGSTSTNDISDLAWHAIQAAVNARSKGQGAIKSSEEVRQEEPYSAEIQINENYLDKENSVQKVEGDTKMLNVLDQQLAPIGDEQTKKIDRIARNVKNFDFPKSREVPTLPGYFVNVRKTSRPKTGGSGRVRSVVGNVIWNPDDEPGRPSLKKQLPGEKDVTLFSSNVEKNDVSPLTEEQQQELRLLGDGVENCGPGRHRDASGVCQFDESADSL</sequence>
<evidence type="ECO:0000256" key="2">
    <source>
        <dbReference type="SAM" id="SignalP"/>
    </source>
</evidence>
<dbReference type="EMBL" id="KQ976396">
    <property type="protein sequence ID" value="KYM93039.1"/>
    <property type="molecule type" value="Genomic_DNA"/>
</dbReference>
<protein>
    <submittedName>
        <fullName evidence="3">Uncharacterized protein</fullName>
    </submittedName>
</protein>
<feature type="signal peptide" evidence="2">
    <location>
        <begin position="1"/>
        <end position="26"/>
    </location>
</feature>
<evidence type="ECO:0000313" key="4">
    <source>
        <dbReference type="Proteomes" id="UP000078540"/>
    </source>
</evidence>
<gene>
    <name evidence="3" type="ORF">ALC53_00578</name>
</gene>
<feature type="chain" id="PRO_5008269721" evidence="2">
    <location>
        <begin position="27"/>
        <end position="380"/>
    </location>
</feature>
<reference evidence="3 4" key="1">
    <citation type="submission" date="2015-09" db="EMBL/GenBank/DDBJ databases">
        <title>Atta colombica WGS genome.</title>
        <authorList>
            <person name="Nygaard S."/>
            <person name="Hu H."/>
            <person name="Boomsma J."/>
            <person name="Zhang G."/>
        </authorList>
    </citation>
    <scope>NUCLEOTIDE SEQUENCE [LARGE SCALE GENOMIC DNA]</scope>
    <source>
        <strain evidence="3">Treedump-2</strain>
        <tissue evidence="3">Whole body</tissue>
    </source>
</reference>
<accession>A0A195BWM9</accession>
<dbReference type="Proteomes" id="UP000078540">
    <property type="component" value="Unassembled WGS sequence"/>
</dbReference>
<evidence type="ECO:0000313" key="3">
    <source>
        <dbReference type="EMBL" id="KYM93039.1"/>
    </source>
</evidence>
<keyword evidence="4" id="KW-1185">Reference proteome</keyword>